<feature type="domain" description="TLC" evidence="12">
    <location>
        <begin position="212"/>
        <end position="428"/>
    </location>
</feature>
<dbReference type="PANTHER" id="PTHR12560:SF11">
    <property type="entry name" value="CERAMIDE SYNTHASE LAC1-RELATED"/>
    <property type="match status" value="1"/>
</dbReference>
<keyword evidence="7 9" id="KW-0472">Membrane</keyword>
<feature type="compositionally biased region" description="Acidic residues" evidence="10">
    <location>
        <begin position="437"/>
        <end position="448"/>
    </location>
</feature>
<keyword evidence="4 9" id="KW-0812">Transmembrane</keyword>
<feature type="transmembrane region" description="Helical" evidence="11">
    <location>
        <begin position="341"/>
        <end position="361"/>
    </location>
</feature>
<dbReference type="PANTHER" id="PTHR12560">
    <property type="entry name" value="LONGEVITY ASSURANCE FACTOR 1 LAG1"/>
    <property type="match status" value="1"/>
</dbReference>
<feature type="region of interest" description="Disordered" evidence="10">
    <location>
        <begin position="435"/>
        <end position="486"/>
    </location>
</feature>
<evidence type="ECO:0000256" key="5">
    <source>
        <dbReference type="ARBA" id="ARBA00022824"/>
    </source>
</evidence>
<evidence type="ECO:0000256" key="7">
    <source>
        <dbReference type="ARBA" id="ARBA00023136"/>
    </source>
</evidence>
<dbReference type="InterPro" id="IPR016439">
    <property type="entry name" value="Lag1/Lac1-like"/>
</dbReference>
<dbReference type="PROSITE" id="PS50922">
    <property type="entry name" value="TLC"/>
    <property type="match status" value="1"/>
</dbReference>
<dbReference type="Proteomes" id="UP000310421">
    <property type="component" value="Unassembled WGS sequence"/>
</dbReference>
<feature type="transmembrane region" description="Helical" evidence="11">
    <location>
        <begin position="395"/>
        <end position="420"/>
    </location>
</feature>
<protein>
    <submittedName>
        <fullName evidence="13">Acyl-CoA-dependent ceramide synthase</fullName>
    </submittedName>
</protein>
<keyword evidence="3" id="KW-0808">Transferase</keyword>
<dbReference type="GO" id="GO:0005789">
    <property type="term" value="C:endoplasmic reticulum membrane"/>
    <property type="evidence" value="ECO:0007669"/>
    <property type="project" value="UniProtKB-SubCell"/>
</dbReference>
<feature type="compositionally biased region" description="Basic and acidic residues" evidence="10">
    <location>
        <begin position="477"/>
        <end position="486"/>
    </location>
</feature>
<evidence type="ECO:0000256" key="9">
    <source>
        <dbReference type="PROSITE-ProRule" id="PRU00205"/>
    </source>
</evidence>
<evidence type="ECO:0000256" key="6">
    <source>
        <dbReference type="ARBA" id="ARBA00022989"/>
    </source>
</evidence>
<dbReference type="SMART" id="SM00724">
    <property type="entry name" value="TLC"/>
    <property type="match status" value="1"/>
</dbReference>
<gene>
    <name evidence="13" type="ORF">D6D20_09897</name>
</gene>
<proteinExistence type="inferred from homology"/>
<evidence type="ECO:0000259" key="12">
    <source>
        <dbReference type="PROSITE" id="PS50922"/>
    </source>
</evidence>
<comment type="caution">
    <text evidence="13">The sequence shown here is derived from an EMBL/GenBank/DDBJ whole genome shotgun (WGS) entry which is preliminary data.</text>
</comment>
<evidence type="ECO:0000256" key="10">
    <source>
        <dbReference type="SAM" id="MobiDB-lite"/>
    </source>
</evidence>
<evidence type="ECO:0000256" key="8">
    <source>
        <dbReference type="ARBA" id="ARBA00023180"/>
    </source>
</evidence>
<dbReference type="EMBL" id="QZAN01000223">
    <property type="protein sequence ID" value="THW54855.1"/>
    <property type="molecule type" value="Genomic_DNA"/>
</dbReference>
<comment type="similarity">
    <text evidence="2">Belongs to the sphingosine N-acyltransferase family.</text>
</comment>
<feature type="transmembrane region" description="Helical" evidence="11">
    <location>
        <begin position="125"/>
        <end position="142"/>
    </location>
</feature>
<comment type="subcellular location">
    <subcellularLocation>
        <location evidence="1">Endoplasmic reticulum membrane</location>
        <topology evidence="1">Multi-pass membrane protein</topology>
    </subcellularLocation>
</comment>
<keyword evidence="5" id="KW-0256">Endoplasmic reticulum</keyword>
<dbReference type="AlphaFoldDB" id="A0A4S8YVH5"/>
<evidence type="ECO:0000313" key="14">
    <source>
        <dbReference type="Proteomes" id="UP000310421"/>
    </source>
</evidence>
<dbReference type="InterPro" id="IPR006634">
    <property type="entry name" value="TLC-dom"/>
</dbReference>
<dbReference type="GO" id="GO:0050291">
    <property type="term" value="F:sphingosine N-acyltransferase activity"/>
    <property type="evidence" value="ECO:0007669"/>
    <property type="project" value="InterPro"/>
</dbReference>
<evidence type="ECO:0000256" key="2">
    <source>
        <dbReference type="ARBA" id="ARBA00009808"/>
    </source>
</evidence>
<feature type="region of interest" description="Disordered" evidence="10">
    <location>
        <begin position="37"/>
        <end position="110"/>
    </location>
</feature>
<keyword evidence="8" id="KW-0325">Glycoprotein</keyword>
<evidence type="ECO:0000313" key="13">
    <source>
        <dbReference type="EMBL" id="THW54855.1"/>
    </source>
</evidence>
<keyword evidence="6 11" id="KW-1133">Transmembrane helix</keyword>
<evidence type="ECO:0000256" key="3">
    <source>
        <dbReference type="ARBA" id="ARBA00022679"/>
    </source>
</evidence>
<evidence type="ECO:0000256" key="4">
    <source>
        <dbReference type="ARBA" id="ARBA00022692"/>
    </source>
</evidence>
<name>A0A4S8YVH5_AURPU</name>
<feature type="transmembrane region" description="Helical" evidence="11">
    <location>
        <begin position="215"/>
        <end position="238"/>
    </location>
</feature>
<evidence type="ECO:0000256" key="11">
    <source>
        <dbReference type="SAM" id="Phobius"/>
    </source>
</evidence>
<dbReference type="Pfam" id="PF03798">
    <property type="entry name" value="TRAM_LAG1_CLN8"/>
    <property type="match status" value="1"/>
</dbReference>
<organism evidence="13 14">
    <name type="scientific">Aureobasidium pullulans</name>
    <name type="common">Black yeast</name>
    <name type="synonym">Pullularia pullulans</name>
    <dbReference type="NCBI Taxonomy" id="5580"/>
    <lineage>
        <taxon>Eukaryota</taxon>
        <taxon>Fungi</taxon>
        <taxon>Dikarya</taxon>
        <taxon>Ascomycota</taxon>
        <taxon>Pezizomycotina</taxon>
        <taxon>Dothideomycetes</taxon>
        <taxon>Dothideomycetidae</taxon>
        <taxon>Dothideales</taxon>
        <taxon>Saccotheciaceae</taxon>
        <taxon>Aureobasidium</taxon>
    </lineage>
</organism>
<feature type="compositionally biased region" description="Polar residues" evidence="10">
    <location>
        <begin position="85"/>
        <end position="99"/>
    </location>
</feature>
<reference evidence="13 14" key="1">
    <citation type="submission" date="2018-10" db="EMBL/GenBank/DDBJ databases">
        <title>Fifty Aureobasidium pullulans genomes reveal a recombining polyextremotolerant generalist.</title>
        <authorList>
            <person name="Gostincar C."/>
            <person name="Turk M."/>
            <person name="Zajc J."/>
            <person name="Gunde-Cimerman N."/>
        </authorList>
    </citation>
    <scope>NUCLEOTIDE SEQUENCE [LARGE SCALE GENOMIC DNA]</scope>
    <source>
        <strain evidence="13 14">EXF-10751</strain>
    </source>
</reference>
<evidence type="ECO:0000256" key="1">
    <source>
        <dbReference type="ARBA" id="ARBA00004477"/>
    </source>
</evidence>
<sequence>MIPALMAPGTGGDHFFVSCSLVAHDIVHAMADNKMEPFPPLSPPKGAFDKHGGPPVTMSKPRPRRKSSSLGGEPRGDTGVGALATLTSLPQRTPTPTQEKPTRTSKRRKARSLLKRYVRVSLRHTWLNPLILMLLVLGLYAVNPSTSNPFYNCIFLAYPLDTPAGEPTQYGKGKADFAFVAFYTIVLSFTREFLMQRMIRPLAIRLGIQRKAKQARFMEQFYTAIYFAIFGPFGLYVMRRSPVWYFNTTAMFEGFPHRSHEAVFKAYYLLQASYWAQQAIVLLLMLEKPRKDFKELVLHHVVTLALIWLSYRFHFTYMGIAVYITMDISDFFLATSKVLNYLNSPVTGPYFGLFIGVWFYLRHYLNLHILWAVLTTFRTVGPFELNWETQQYKCWISQIITFSLLFALQAVNVFWFVLILRIAWRFVRSSVAKDERSEDEEEDEDVVEEQEKERMRASIPSVELNGEKLVGATGRDATPEGLKRRA</sequence>
<dbReference type="GO" id="GO:0046513">
    <property type="term" value="P:ceramide biosynthetic process"/>
    <property type="evidence" value="ECO:0007669"/>
    <property type="project" value="InterPro"/>
</dbReference>
<feature type="transmembrane region" description="Helical" evidence="11">
    <location>
        <begin position="177"/>
        <end position="194"/>
    </location>
</feature>
<accession>A0A4S8YVH5</accession>